<dbReference type="Proteomes" id="UP000814033">
    <property type="component" value="Unassembled WGS sequence"/>
</dbReference>
<organism evidence="1 2">
    <name type="scientific">Auriscalpium vulgare</name>
    <dbReference type="NCBI Taxonomy" id="40419"/>
    <lineage>
        <taxon>Eukaryota</taxon>
        <taxon>Fungi</taxon>
        <taxon>Dikarya</taxon>
        <taxon>Basidiomycota</taxon>
        <taxon>Agaricomycotina</taxon>
        <taxon>Agaricomycetes</taxon>
        <taxon>Russulales</taxon>
        <taxon>Auriscalpiaceae</taxon>
        <taxon>Auriscalpium</taxon>
    </lineage>
</organism>
<accession>A0ACB8RTF3</accession>
<name>A0ACB8RTF3_9AGAM</name>
<reference evidence="1" key="1">
    <citation type="submission" date="2021-02" db="EMBL/GenBank/DDBJ databases">
        <authorList>
            <consortium name="DOE Joint Genome Institute"/>
            <person name="Ahrendt S."/>
            <person name="Looney B.P."/>
            <person name="Miyauchi S."/>
            <person name="Morin E."/>
            <person name="Drula E."/>
            <person name="Courty P.E."/>
            <person name="Chicoki N."/>
            <person name="Fauchery L."/>
            <person name="Kohler A."/>
            <person name="Kuo A."/>
            <person name="Labutti K."/>
            <person name="Pangilinan J."/>
            <person name="Lipzen A."/>
            <person name="Riley R."/>
            <person name="Andreopoulos W."/>
            <person name="He G."/>
            <person name="Johnson J."/>
            <person name="Barry K.W."/>
            <person name="Grigoriev I.V."/>
            <person name="Nagy L."/>
            <person name="Hibbett D."/>
            <person name="Henrissat B."/>
            <person name="Matheny P.B."/>
            <person name="Labbe J."/>
            <person name="Martin F."/>
        </authorList>
    </citation>
    <scope>NUCLEOTIDE SEQUENCE</scope>
    <source>
        <strain evidence="1">FP105234-sp</strain>
    </source>
</reference>
<protein>
    <submittedName>
        <fullName evidence="1">Uncharacterized protein</fullName>
    </submittedName>
</protein>
<sequence>MPHTPNVSAPRRPTEGLPLGDMAIRTQPRHNVSPTSSLEHPAYPPDLYQPIHTSLVPQNVPHAGYAIWEIICAPAHPIFTHDRLLIVDEGSVPVQGTVEEISEIQRGVIAFKFRSSHDLQCHLLVVPVAWSRLPTSTRLKNLLTFLCLPATWPVPFNALAGEKCSGAPCIHLPTIQPIRTPPPARPPPCFLTLY</sequence>
<gene>
    <name evidence="1" type="ORF">FA95DRAFT_1606371</name>
</gene>
<dbReference type="EMBL" id="MU275911">
    <property type="protein sequence ID" value="KAI0047107.1"/>
    <property type="molecule type" value="Genomic_DNA"/>
</dbReference>
<proteinExistence type="predicted"/>
<evidence type="ECO:0000313" key="1">
    <source>
        <dbReference type="EMBL" id="KAI0047107.1"/>
    </source>
</evidence>
<reference evidence="1" key="2">
    <citation type="journal article" date="2022" name="New Phytol.">
        <title>Evolutionary transition to the ectomycorrhizal habit in the genomes of a hyperdiverse lineage of mushroom-forming fungi.</title>
        <authorList>
            <person name="Looney B."/>
            <person name="Miyauchi S."/>
            <person name="Morin E."/>
            <person name="Drula E."/>
            <person name="Courty P.E."/>
            <person name="Kohler A."/>
            <person name="Kuo A."/>
            <person name="LaButti K."/>
            <person name="Pangilinan J."/>
            <person name="Lipzen A."/>
            <person name="Riley R."/>
            <person name="Andreopoulos W."/>
            <person name="He G."/>
            <person name="Johnson J."/>
            <person name="Nolan M."/>
            <person name="Tritt A."/>
            <person name="Barry K.W."/>
            <person name="Grigoriev I.V."/>
            <person name="Nagy L.G."/>
            <person name="Hibbett D."/>
            <person name="Henrissat B."/>
            <person name="Matheny P.B."/>
            <person name="Labbe J."/>
            <person name="Martin F.M."/>
        </authorList>
    </citation>
    <scope>NUCLEOTIDE SEQUENCE</scope>
    <source>
        <strain evidence="1">FP105234-sp</strain>
    </source>
</reference>
<comment type="caution">
    <text evidence="1">The sequence shown here is derived from an EMBL/GenBank/DDBJ whole genome shotgun (WGS) entry which is preliminary data.</text>
</comment>
<keyword evidence="2" id="KW-1185">Reference proteome</keyword>
<evidence type="ECO:0000313" key="2">
    <source>
        <dbReference type="Proteomes" id="UP000814033"/>
    </source>
</evidence>